<feature type="region of interest" description="Disordered" evidence="1">
    <location>
        <begin position="202"/>
        <end position="221"/>
    </location>
</feature>
<evidence type="ECO:0008006" key="4">
    <source>
        <dbReference type="Google" id="ProtNLM"/>
    </source>
</evidence>
<dbReference type="EMBL" id="QGGB01000010">
    <property type="protein sequence ID" value="PWN05291.1"/>
    <property type="molecule type" value="Genomic_DNA"/>
</dbReference>
<evidence type="ECO:0000313" key="3">
    <source>
        <dbReference type="Proteomes" id="UP000245533"/>
    </source>
</evidence>
<feature type="compositionally biased region" description="Basic and acidic residues" evidence="1">
    <location>
        <begin position="204"/>
        <end position="221"/>
    </location>
</feature>
<dbReference type="Proteomes" id="UP000245533">
    <property type="component" value="Unassembled WGS sequence"/>
</dbReference>
<gene>
    <name evidence="2" type="ORF">DDZ15_14540</name>
</gene>
<dbReference type="RefSeq" id="WP_109647848.1">
    <property type="nucleotide sequence ID" value="NZ_QGGB01000010.1"/>
</dbReference>
<organism evidence="2 3">
    <name type="scientific">Rhodohalobacter mucosus</name>
    <dbReference type="NCBI Taxonomy" id="2079485"/>
    <lineage>
        <taxon>Bacteria</taxon>
        <taxon>Pseudomonadati</taxon>
        <taxon>Balneolota</taxon>
        <taxon>Balneolia</taxon>
        <taxon>Balneolales</taxon>
        <taxon>Balneolaceae</taxon>
        <taxon>Rhodohalobacter</taxon>
    </lineage>
</organism>
<accession>A0A316TNR1</accession>
<dbReference type="AlphaFoldDB" id="A0A316TNR1"/>
<evidence type="ECO:0000313" key="2">
    <source>
        <dbReference type="EMBL" id="PWN05291.1"/>
    </source>
</evidence>
<dbReference type="SUPFAM" id="SSF48452">
    <property type="entry name" value="TPR-like"/>
    <property type="match status" value="1"/>
</dbReference>
<dbReference type="Gene3D" id="1.25.40.10">
    <property type="entry name" value="Tetratricopeptide repeat domain"/>
    <property type="match status" value="1"/>
</dbReference>
<protein>
    <recommendedName>
        <fullName evidence="4">Tetratricopeptide repeat protein</fullName>
    </recommendedName>
</protein>
<evidence type="ECO:0000256" key="1">
    <source>
        <dbReference type="SAM" id="MobiDB-lite"/>
    </source>
</evidence>
<name>A0A316TNR1_9BACT</name>
<reference evidence="2 3" key="1">
    <citation type="submission" date="2018-05" db="EMBL/GenBank/DDBJ databases">
        <title>Rhodohalobacter halophilus gen. nov., sp. nov., a moderately halophilic member of the family Balneolaceae.</title>
        <authorList>
            <person name="Liu Z.-W."/>
        </authorList>
    </citation>
    <scope>NUCLEOTIDE SEQUENCE [LARGE SCALE GENOMIC DNA]</scope>
    <source>
        <strain evidence="2 3">8A47</strain>
    </source>
</reference>
<comment type="caution">
    <text evidence="2">The sequence shown here is derived from an EMBL/GenBank/DDBJ whole genome shotgun (WGS) entry which is preliminary data.</text>
</comment>
<keyword evidence="3" id="KW-1185">Reference proteome</keyword>
<dbReference type="InterPro" id="IPR011990">
    <property type="entry name" value="TPR-like_helical_dom_sf"/>
</dbReference>
<sequence length="221" mass="25417">MQLEVHQIPKSFQGYIDQFETDPSTALERLENHIARRNTGAVGFFFLAWLYHRHGENKKAVQAAMKAKMLAPGSNLMERLHYLLSHPRSFNAWEPPTKQEPFRKDNHSHDRAHPIQDLDLLIARLSSVDRSRMKPDLNPKNEETDLSELSSQVDDIVTETLALIHERQENYPAAIETLKKLRSSHPSKKEHYDEQIFRVQQLAEKSEKGKGKSEKGSEGSV</sequence>
<proteinExistence type="predicted"/>
<dbReference type="OrthoDB" id="594666at2"/>